<proteinExistence type="predicted"/>
<keyword evidence="2" id="KW-1185">Reference proteome</keyword>
<dbReference type="EMBL" id="AGAZ01000038">
    <property type="protein sequence ID" value="EGZ47770.1"/>
    <property type="molecule type" value="Genomic_DNA"/>
</dbReference>
<dbReference type="InterPro" id="IPR008593">
    <property type="entry name" value="Dam_MeTrfase"/>
</dbReference>
<organism evidence="1 2">
    <name type="scientific">Neisseria wadsworthii 9715</name>
    <dbReference type="NCBI Taxonomy" id="1030841"/>
    <lineage>
        <taxon>Bacteria</taxon>
        <taxon>Pseudomonadati</taxon>
        <taxon>Pseudomonadota</taxon>
        <taxon>Betaproteobacteria</taxon>
        <taxon>Neisseriales</taxon>
        <taxon>Neisseriaceae</taxon>
        <taxon>Neisseria</taxon>
    </lineage>
</organism>
<protein>
    <submittedName>
        <fullName evidence="1">Prophage L54a protein</fullName>
    </submittedName>
</protein>
<gene>
    <name evidence="1" type="ORF">HMPREF9370_1017</name>
</gene>
<dbReference type="Proteomes" id="UP000005336">
    <property type="component" value="Unassembled WGS sequence"/>
</dbReference>
<evidence type="ECO:0000313" key="1">
    <source>
        <dbReference type="EMBL" id="EGZ47770.1"/>
    </source>
</evidence>
<sequence>MNPPYGREIGKWMQKAYESSLSGATVVCLVPARTDTKWFHDFAMNGEIRFIKGRLKFGGAKNSAPFPSAVVIFRGVGNGIVG</sequence>
<dbReference type="PATRIC" id="fig|1030841.3.peg.995"/>
<dbReference type="STRING" id="1030841.HMPREF9370_1017"/>
<accession>G4CPK7</accession>
<name>G4CPK7_9NEIS</name>
<comment type="caution">
    <text evidence="1">The sequence shown here is derived from an EMBL/GenBank/DDBJ whole genome shotgun (WGS) entry which is preliminary data.</text>
</comment>
<dbReference type="HOGENOM" id="CLU_168081_0_0_4"/>
<evidence type="ECO:0000313" key="2">
    <source>
        <dbReference type="Proteomes" id="UP000005336"/>
    </source>
</evidence>
<dbReference type="AlphaFoldDB" id="G4CPK7"/>
<dbReference type="GO" id="GO:0009307">
    <property type="term" value="P:DNA restriction-modification system"/>
    <property type="evidence" value="ECO:0007669"/>
    <property type="project" value="InterPro"/>
</dbReference>
<dbReference type="GO" id="GO:0003677">
    <property type="term" value="F:DNA binding"/>
    <property type="evidence" value="ECO:0007669"/>
    <property type="project" value="InterPro"/>
</dbReference>
<dbReference type="GO" id="GO:0009007">
    <property type="term" value="F:site-specific DNA-methyltransferase (adenine-specific) activity"/>
    <property type="evidence" value="ECO:0007669"/>
    <property type="project" value="InterPro"/>
</dbReference>
<dbReference type="Pfam" id="PF05869">
    <property type="entry name" value="Dam"/>
    <property type="match status" value="1"/>
</dbReference>
<reference evidence="1 2" key="1">
    <citation type="submission" date="2011-06" db="EMBL/GenBank/DDBJ databases">
        <authorList>
            <person name="Muzny D."/>
            <person name="Qin X."/>
            <person name="Deng J."/>
            <person name="Jiang H."/>
            <person name="Liu Y."/>
            <person name="Qu J."/>
            <person name="Song X.-Z."/>
            <person name="Zhang L."/>
            <person name="Thornton R."/>
            <person name="Coyle M."/>
            <person name="Francisco L."/>
            <person name="Jackson L."/>
            <person name="Javaid M."/>
            <person name="Korchina V."/>
            <person name="Kovar C."/>
            <person name="Mata R."/>
            <person name="Mathew T."/>
            <person name="Ngo R."/>
            <person name="Nguyen L."/>
            <person name="Nguyen N."/>
            <person name="Okwuonu G."/>
            <person name="Ongeri F."/>
            <person name="Pham C."/>
            <person name="Simmons D."/>
            <person name="Wilczek-Boney K."/>
            <person name="Hale W."/>
            <person name="Jakkamsetti A."/>
            <person name="Pham P."/>
            <person name="Ruth R."/>
            <person name="San Lucas F."/>
            <person name="Warren J."/>
            <person name="Zhang J."/>
            <person name="Zhao Z."/>
            <person name="Zhou C."/>
            <person name="Zhu D."/>
            <person name="Lee S."/>
            <person name="Bess C."/>
            <person name="Blankenburg K."/>
            <person name="Forbes L."/>
            <person name="Fu Q."/>
            <person name="Gubbala S."/>
            <person name="Hirani K."/>
            <person name="Jayaseelan J.C."/>
            <person name="Lara F."/>
            <person name="Munidasa M."/>
            <person name="Palculict T."/>
            <person name="Patil S."/>
            <person name="Pu L.-L."/>
            <person name="Saada N."/>
            <person name="Tang L."/>
            <person name="Weissenberger G."/>
            <person name="Zhu Y."/>
            <person name="Hemphill L."/>
            <person name="Shang Y."/>
            <person name="Youmans B."/>
            <person name="Ayvaz T."/>
            <person name="Ross M."/>
            <person name="Santibanez J."/>
            <person name="Aqrawi P."/>
            <person name="Gross S."/>
            <person name="Joshi V."/>
            <person name="Fowler G."/>
            <person name="Nazareth L."/>
            <person name="Reid J."/>
            <person name="Worley K."/>
            <person name="Petrosino J."/>
            <person name="Highlander S."/>
            <person name="Gibbs R."/>
        </authorList>
    </citation>
    <scope>NUCLEOTIDE SEQUENCE [LARGE SCALE GENOMIC DNA]</scope>
    <source>
        <strain evidence="1 2">9715</strain>
    </source>
</reference>